<organism evidence="4">
    <name type="scientific">Marinobacter sp. MMG032</name>
    <dbReference type="NCBI Taxonomy" id="3158548"/>
    <lineage>
        <taxon>Bacteria</taxon>
        <taxon>Pseudomonadati</taxon>
        <taxon>Pseudomonadota</taxon>
        <taxon>Gammaproteobacteria</taxon>
        <taxon>Pseudomonadales</taxon>
        <taxon>Marinobacteraceae</taxon>
        <taxon>Marinobacter</taxon>
    </lineage>
</organism>
<dbReference type="InterPro" id="IPR001509">
    <property type="entry name" value="Epimerase_deHydtase"/>
</dbReference>
<proteinExistence type="inferred from homology"/>
<accession>A0AAU7MNY4</accession>
<dbReference type="AlphaFoldDB" id="A0AAU7MNY4"/>
<dbReference type="Gene3D" id="3.40.50.720">
    <property type="entry name" value="NAD(P)-binding Rossmann-like Domain"/>
    <property type="match status" value="1"/>
</dbReference>
<feature type="domain" description="NAD-dependent epimerase/dehydratase" evidence="3">
    <location>
        <begin position="15"/>
        <end position="236"/>
    </location>
</feature>
<name>A0AAU7MNY4_9GAMM</name>
<evidence type="ECO:0000256" key="1">
    <source>
        <dbReference type="ARBA" id="ARBA00005125"/>
    </source>
</evidence>
<dbReference type="Pfam" id="PF01370">
    <property type="entry name" value="Epimerase"/>
    <property type="match status" value="1"/>
</dbReference>
<sequence length="322" mass="35431">MESSEENLEIAKHRVLLTGASGFIGSHVLRDLSERAGFEVHPLSRYKRGREWLQADICNEDEIDALELSGYSEIVHCAGRAHIMRESDANPLQSYRDVNVVPTARLARKAAESGVKRFIFISSVKVNGESTVARGAFKETDKPAPEDAYSVSKMEAESVLLSIARETGLEVVIVRPVLVYGAGVKGNFRTLMKLASSRLPLPVAAFKNKRSLVGVDNVADFIGVCIEHPGAANEVFLVSDGRDLSVSQLLCELSRAAGRPSFQFPFPLRLLEVTAQLFGKRAMFRRVAGSLEVDSSKARELLHWQAPVSLSDGLKRCFKDME</sequence>
<evidence type="ECO:0000313" key="4">
    <source>
        <dbReference type="EMBL" id="XBQ19187.1"/>
    </source>
</evidence>
<evidence type="ECO:0000256" key="2">
    <source>
        <dbReference type="ARBA" id="ARBA00007637"/>
    </source>
</evidence>
<dbReference type="KEGG" id="mamm:ABNF92_17320"/>
<dbReference type="RefSeq" id="WP_349342846.1">
    <property type="nucleotide sequence ID" value="NZ_CP157802.1"/>
</dbReference>
<evidence type="ECO:0000259" key="3">
    <source>
        <dbReference type="Pfam" id="PF01370"/>
    </source>
</evidence>
<comment type="pathway">
    <text evidence="1">Bacterial outer membrane biogenesis; LPS O-antigen biosynthesis.</text>
</comment>
<dbReference type="EMBL" id="CP157802">
    <property type="protein sequence ID" value="XBQ19187.1"/>
    <property type="molecule type" value="Genomic_DNA"/>
</dbReference>
<dbReference type="PANTHER" id="PTHR43000">
    <property type="entry name" value="DTDP-D-GLUCOSE 4,6-DEHYDRATASE-RELATED"/>
    <property type="match status" value="1"/>
</dbReference>
<dbReference type="SUPFAM" id="SSF51735">
    <property type="entry name" value="NAD(P)-binding Rossmann-fold domains"/>
    <property type="match status" value="1"/>
</dbReference>
<gene>
    <name evidence="4" type="ORF">ABNF92_17320</name>
</gene>
<comment type="similarity">
    <text evidence="2">Belongs to the NAD(P)-dependent epimerase/dehydratase family.</text>
</comment>
<dbReference type="InterPro" id="IPR036291">
    <property type="entry name" value="NAD(P)-bd_dom_sf"/>
</dbReference>
<reference evidence="4" key="1">
    <citation type="submission" date="2024-05" db="EMBL/GenBank/DDBJ databases">
        <title>Draft Genome Sequences of Flagellimonas sp. MMG031 and Marinobacter sp. MMG032 Isolated from the dinoflagellate Symbiodinium pilosum.</title>
        <authorList>
            <person name="Shikuma N.J."/>
            <person name="Farrell M.V."/>
        </authorList>
    </citation>
    <scope>NUCLEOTIDE SEQUENCE</scope>
    <source>
        <strain evidence="4">MMG032</strain>
    </source>
</reference>
<protein>
    <submittedName>
        <fullName evidence="4">NAD-dependent epimerase/dehydratase family protein</fullName>
    </submittedName>
</protein>